<feature type="region of interest" description="Disordered" evidence="1">
    <location>
        <begin position="273"/>
        <end position="307"/>
    </location>
</feature>
<dbReference type="EMBL" id="MT886700">
    <property type="protein sequence ID" value="QNL29264.1"/>
    <property type="molecule type" value="Genomic_DNA"/>
</dbReference>
<keyword evidence="2" id="KW-0812">Transmembrane</keyword>
<feature type="region of interest" description="Disordered" evidence="1">
    <location>
        <begin position="204"/>
        <end position="258"/>
    </location>
</feature>
<evidence type="ECO:0000313" key="4">
    <source>
        <dbReference type="EMBL" id="QNL29264.1"/>
    </source>
</evidence>
<proteinExistence type="predicted"/>
<feature type="compositionally biased region" description="Polar residues" evidence="1">
    <location>
        <begin position="505"/>
        <end position="548"/>
    </location>
</feature>
<evidence type="ECO:0000313" key="5">
    <source>
        <dbReference type="Proteomes" id="UP000104165"/>
    </source>
</evidence>
<evidence type="ECO:0000256" key="1">
    <source>
        <dbReference type="SAM" id="MobiDB-lite"/>
    </source>
</evidence>
<feature type="compositionally biased region" description="Low complexity" evidence="1">
    <location>
        <begin position="590"/>
        <end position="602"/>
    </location>
</feature>
<accession>B3UX68</accession>
<organism evidence="3 5">
    <name type="scientific">Muromegalovirus G4</name>
    <dbReference type="NCBI Taxonomy" id="524650"/>
    <lineage>
        <taxon>Viruses</taxon>
        <taxon>Duplodnaviria</taxon>
        <taxon>Heunggongvirae</taxon>
        <taxon>Peploviricota</taxon>
        <taxon>Herviviricetes</taxon>
        <taxon>Herpesvirales</taxon>
        <taxon>Orthoherpesviridae</taxon>
        <taxon>Betaherpesvirinae</taxon>
        <taxon>Muromegalovirus</taxon>
        <taxon>Muromegalovirus muridbeta1</taxon>
        <taxon>Murid herpesvirus 1</taxon>
    </lineage>
</organism>
<dbReference type="EMBL" id="EU579859">
    <property type="protein sequence ID" value="ACE95298.1"/>
    <property type="molecule type" value="Genomic_DNA"/>
</dbReference>
<feature type="transmembrane region" description="Helical" evidence="2">
    <location>
        <begin position="668"/>
        <end position="691"/>
    </location>
</feature>
<feature type="region of interest" description="Disordered" evidence="1">
    <location>
        <begin position="319"/>
        <end position="619"/>
    </location>
</feature>
<feature type="compositionally biased region" description="Basic and acidic residues" evidence="1">
    <location>
        <begin position="245"/>
        <end position="255"/>
    </location>
</feature>
<reference evidence="3 5" key="1">
    <citation type="journal article" date="2008" name="J. Virol.">
        <title>Laboratory strains of murine cytomegalovirus are genetically similar to but phenotypically distinct from wild strains of virus.</title>
        <authorList>
            <person name="Smith L.M."/>
            <person name="McWhorter A.R."/>
            <person name="Masters L.L."/>
            <person name="Shellam G.R."/>
            <person name="Redwood A.J."/>
        </authorList>
    </citation>
    <scope>NUCLEOTIDE SEQUENCE [LARGE SCALE GENOMIC DNA]</scope>
    <source>
        <strain evidence="3">G4</strain>
    </source>
</reference>
<gene>
    <name evidence="3" type="primary">M121</name>
</gene>
<evidence type="ECO:0000313" key="3">
    <source>
        <dbReference type="EMBL" id="ACE95298.1"/>
    </source>
</evidence>
<dbReference type="Proteomes" id="UP000104165">
    <property type="component" value="Segment"/>
</dbReference>
<feature type="compositionally biased region" description="Low complexity" evidence="1">
    <location>
        <begin position="558"/>
        <end position="577"/>
    </location>
</feature>
<reference evidence="4" key="2">
    <citation type="submission" date="2020-08" db="EMBL/GenBank/DDBJ databases">
        <title>Repair of an attenuated low passage murine cytomegalovirus bacterial artificial chromosome identifies a novel spiced gene essential for salivary gland tropism.</title>
        <authorList>
            <person name="Redwood A.J."/>
            <person name="Masters L.L."/>
            <person name="Chan B."/>
            <person name="Leary S."/>
            <person name="Forbes C."/>
            <person name="Jonjic S."/>
            <person name="Juranic Lisnic V."/>
            <person name="Lisnic B."/>
            <person name="Smith L.M."/>
        </authorList>
    </citation>
    <scope>NUCLEOTIDE SEQUENCE</scope>
</reference>
<evidence type="ECO:0000256" key="2">
    <source>
        <dbReference type="SAM" id="Phobius"/>
    </source>
</evidence>
<keyword evidence="2" id="KW-1133">Transmembrane helix</keyword>
<feature type="compositionally biased region" description="Low complexity" evidence="1">
    <location>
        <begin position="324"/>
        <end position="337"/>
    </location>
</feature>
<name>B3UX68_MUHV1</name>
<sequence>MRVPVDTVLLLAVGCWALLARGGGGAESAAQVTNTWCLFIEEGGTTFVGEEGTGEYSRRDISVSVGNTGCTSDASNVTCETAENGDLIVNYENGTLFCEAGPHVVNITVLRMLFPSQGEALFCDKNGTVSTLEWFNIDSGQDAPPIEAQFLPRIIFFLQTDTEGATPCALCTSESDTLLCVYGVLDPEAFADTRDIYSALRSVAGRGTSREQRPTPRYGAPTSGSERDDSLSLPRASTGAVRPTQEQEKVQKEQEFSLSSVWRTRLASNLGARGVSRVTDSPQHRGPTHDDVLQPATRGTSEISIPADLDLQTEIVRGGAGRPLSSSSASNSTLPLSQRGNDGSPASVLGRSPGNLHAEPLPNNNTSDPKVPGTPDLSQRHVLHPQNGTGRAALSSVVRADGGASSARTPSLPVSSDFAREGRVHHQSSVPIRAAHARTQAGGSARPAGLRGPPRAGEPSDSETAASSTAAAIVPADGRSSVRRRRRREERPSGYRLRRLLEAAATTTSNSTGPATVTSKEVRSQSVSEANGSPSTPTSVQERQSTSVRVVATGSVNSSAAGTNGTGATTASGTVSSKETSRKSDAVGTSAKSSSPPRSHSATVQASHSNTPIGRPATRTQTISVVDLLPVVSGEPEIDTHDYPLSVTDGQVVTPQVGSWFVTHPLQVLLISLAGAVLLVWILTSLAALLFRRTRSVY</sequence>
<protein>
    <submittedName>
        <fullName evidence="3">M121</fullName>
    </submittedName>
</protein>
<keyword evidence="2" id="KW-0472">Membrane</keyword>
<feature type="compositionally biased region" description="Polar residues" evidence="1">
    <location>
        <begin position="603"/>
        <end position="619"/>
    </location>
</feature>